<keyword evidence="6" id="KW-0597">Phosphoprotein</keyword>
<feature type="region of interest" description="Disordered" evidence="16">
    <location>
        <begin position="216"/>
        <end position="248"/>
    </location>
</feature>
<dbReference type="Gene3D" id="1.20.5.730">
    <property type="entry name" value="Single helix bin"/>
    <property type="match status" value="1"/>
</dbReference>
<dbReference type="SUPFAM" id="SSF103652">
    <property type="entry name" value="G protein-binding domain"/>
    <property type="match status" value="1"/>
</dbReference>
<feature type="compositionally biased region" description="Low complexity" evidence="16">
    <location>
        <begin position="766"/>
        <end position="784"/>
    </location>
</feature>
<gene>
    <name evidence="18" type="ORF">X801_00679</name>
</gene>
<evidence type="ECO:0000256" key="11">
    <source>
        <dbReference type="ARBA" id="ARBA00022833"/>
    </source>
</evidence>
<evidence type="ECO:0000256" key="3">
    <source>
        <dbReference type="ARBA" id="ARBA00006603"/>
    </source>
</evidence>
<feature type="compositionally biased region" description="Polar residues" evidence="16">
    <location>
        <begin position="751"/>
        <end position="765"/>
    </location>
</feature>
<keyword evidence="8" id="KW-0479">Metal-binding</keyword>
<dbReference type="GO" id="GO:0008270">
    <property type="term" value="F:zinc ion binding"/>
    <property type="evidence" value="ECO:0007669"/>
    <property type="project" value="UniProtKB-KW"/>
</dbReference>
<keyword evidence="5" id="KW-0963">Cytoplasm</keyword>
<dbReference type="PROSITE" id="PS50178">
    <property type="entry name" value="ZF_FYVE"/>
    <property type="match status" value="1"/>
</dbReference>
<dbReference type="InterPro" id="IPR018514">
    <property type="entry name" value="Rabaptin_CC"/>
</dbReference>
<dbReference type="SUPFAM" id="SSF57903">
    <property type="entry name" value="FYVE/PHD zinc finger"/>
    <property type="match status" value="1"/>
</dbReference>
<feature type="region of interest" description="Disordered" evidence="16">
    <location>
        <begin position="536"/>
        <end position="557"/>
    </location>
</feature>
<evidence type="ECO:0000256" key="16">
    <source>
        <dbReference type="SAM" id="MobiDB-lite"/>
    </source>
</evidence>
<keyword evidence="19" id="KW-1185">Reference proteome</keyword>
<accession>A0A1S8X9M5</accession>
<keyword evidence="7" id="KW-0254">Endocytosis</keyword>
<evidence type="ECO:0000256" key="14">
    <source>
        <dbReference type="PROSITE-ProRule" id="PRU00091"/>
    </source>
</evidence>
<feature type="domain" description="FYVE-type" evidence="17">
    <location>
        <begin position="674"/>
        <end position="735"/>
    </location>
</feature>
<evidence type="ECO:0000256" key="12">
    <source>
        <dbReference type="ARBA" id="ARBA00022927"/>
    </source>
</evidence>
<dbReference type="EMBL" id="KV891550">
    <property type="protein sequence ID" value="OON23401.1"/>
    <property type="molecule type" value="Genomic_DNA"/>
</dbReference>
<evidence type="ECO:0000256" key="15">
    <source>
        <dbReference type="SAM" id="Coils"/>
    </source>
</evidence>
<evidence type="ECO:0000259" key="17">
    <source>
        <dbReference type="PROSITE" id="PS50178"/>
    </source>
</evidence>
<keyword evidence="4" id="KW-0813">Transport</keyword>
<feature type="coiled-coil region" evidence="15">
    <location>
        <begin position="462"/>
        <end position="489"/>
    </location>
</feature>
<evidence type="ECO:0000256" key="10">
    <source>
        <dbReference type="ARBA" id="ARBA00022771"/>
    </source>
</evidence>
<evidence type="ECO:0000313" key="18">
    <source>
        <dbReference type="EMBL" id="OON23401.1"/>
    </source>
</evidence>
<dbReference type="Pfam" id="PF03528">
    <property type="entry name" value="Rabaptin"/>
    <property type="match status" value="1"/>
</dbReference>
<feature type="compositionally biased region" description="Polar residues" evidence="16">
    <location>
        <begin position="216"/>
        <end position="236"/>
    </location>
</feature>
<evidence type="ECO:0000256" key="7">
    <source>
        <dbReference type="ARBA" id="ARBA00022583"/>
    </source>
</evidence>
<dbReference type="Proteomes" id="UP000243686">
    <property type="component" value="Unassembled WGS sequence"/>
</dbReference>
<keyword evidence="10 14" id="KW-0863">Zinc-finger</keyword>
<comment type="similarity">
    <text evidence="3">Belongs to the rabaptin family.</text>
</comment>
<dbReference type="GO" id="GO:0015031">
    <property type="term" value="P:protein transport"/>
    <property type="evidence" value="ECO:0007669"/>
    <property type="project" value="UniProtKB-KW"/>
</dbReference>
<evidence type="ECO:0000256" key="1">
    <source>
        <dbReference type="ARBA" id="ARBA00004412"/>
    </source>
</evidence>
<dbReference type="Gene3D" id="3.30.40.10">
    <property type="entry name" value="Zinc/RING finger domain, C3HC4 (zinc finger)"/>
    <property type="match status" value="1"/>
</dbReference>
<dbReference type="SMART" id="SM00064">
    <property type="entry name" value="FYVE"/>
    <property type="match status" value="1"/>
</dbReference>
<dbReference type="GO" id="GO:0005096">
    <property type="term" value="F:GTPase activator activity"/>
    <property type="evidence" value="ECO:0007669"/>
    <property type="project" value="InterPro"/>
</dbReference>
<dbReference type="InterPro" id="IPR017455">
    <property type="entry name" value="Znf_FYVE-rel"/>
</dbReference>
<evidence type="ECO:0000256" key="13">
    <source>
        <dbReference type="ARBA" id="ARBA00023054"/>
    </source>
</evidence>
<keyword evidence="12" id="KW-0653">Protein transport</keyword>
<reference evidence="18 19" key="1">
    <citation type="submission" date="2015-03" db="EMBL/GenBank/DDBJ databases">
        <title>Draft genome of the nematode, Opisthorchis viverrini.</title>
        <authorList>
            <person name="Mitreva M."/>
        </authorList>
    </citation>
    <scope>NUCLEOTIDE SEQUENCE [LARGE SCALE GENOMIC DNA]</scope>
    <source>
        <strain evidence="18">Khon Kaen</strain>
    </source>
</reference>
<dbReference type="PANTHER" id="PTHR31179">
    <property type="entry name" value="RAB GTPASE-BINDING EFFECTOR PROTEIN"/>
    <property type="match status" value="1"/>
</dbReference>
<dbReference type="GO" id="GO:0005769">
    <property type="term" value="C:early endosome"/>
    <property type="evidence" value="ECO:0007669"/>
    <property type="project" value="UniProtKB-SubCell"/>
</dbReference>
<evidence type="ECO:0000256" key="9">
    <source>
        <dbReference type="ARBA" id="ARBA00022753"/>
    </source>
</evidence>
<protein>
    <submittedName>
        <fullName evidence="18">FYVE zinc finger</fullName>
    </submittedName>
</protein>
<keyword evidence="11" id="KW-0862">Zinc</keyword>
<dbReference type="InterPro" id="IPR015390">
    <property type="entry name" value="Rabaptin_Rab5-bd_dom"/>
</dbReference>
<proteinExistence type="inferred from homology"/>
<dbReference type="GO" id="GO:0008083">
    <property type="term" value="F:growth factor activity"/>
    <property type="evidence" value="ECO:0007669"/>
    <property type="project" value="InterPro"/>
</dbReference>
<dbReference type="GO" id="GO:0006897">
    <property type="term" value="P:endocytosis"/>
    <property type="evidence" value="ECO:0007669"/>
    <property type="project" value="UniProtKB-KW"/>
</dbReference>
<feature type="compositionally biased region" description="Polar residues" evidence="16">
    <location>
        <begin position="538"/>
        <end position="547"/>
    </location>
</feature>
<dbReference type="InterPro" id="IPR003914">
    <property type="entry name" value="Rabaptin"/>
</dbReference>
<name>A0A1S8X9M5_OPIVI</name>
<evidence type="ECO:0000313" key="19">
    <source>
        <dbReference type="Proteomes" id="UP000243686"/>
    </source>
</evidence>
<feature type="region of interest" description="Disordered" evidence="16">
    <location>
        <begin position="282"/>
        <end position="342"/>
    </location>
</feature>
<dbReference type="InterPro" id="IPR000306">
    <property type="entry name" value="Znf_FYVE"/>
</dbReference>
<sequence length="784" mass="88304">MLEANCDSSANIQTTDPDLRTEFSVDQIVADETASHDWLPHIVQETLSELPNPESRYKLQSLLNDTFKTVQLHQSTCLSAQAEASELKERLKLLEIELGDVRSAAALMVDGQDDALSNLKRRYEEELASLQSISQHQLADLEAAAEKMLQRERARWAEERSALLSRFEALRGSGSPVSRRFSTPIAPPVNRSNFPVQHPLTSDNALIRIPSGTNSPVEAEVNVSSPRSRLVDSSNHYGEADGNSFADNDEMGLVRMGATYIKRYEDEIARLRRMLEDSVLQNYNKTPDEGDPPLSDSVQNNTTENRETPNSDSNVVRRASPTDSPSFVMDEPQTRLGELPNSPITETSWLRLQRRLKDTDQRSSTGCVMCSNYEHQLQILQSNQQLKDKTLRELTNELAKKSGQLAVALQNQSDLETELKSRTITHAKRIELLESSITRFSGRLEDLLSNYRAHRMNTETDLRLLTIERETLQANMETLQAHYDALIGRRSKSATELSEQPIHLPSDKTELELLALKLYEENLSLRTAREHLDERLQSESQFNQQQLNAERAERENAENTLQRELDDTKARLASLADIVAKHDKEASARLKAEEDVESVRKQMEEVQIKLNQAESEAAELRTEVSNFQQRMICLQSDLDNAESVQADFVRLSQTLQVQLERFRQQEHELRWVDPDDVATCFACSTPFHSGLGSSRKINCRHCGKVHCQNCMKNTVSSGSAGRLARVCDVCHTLLNKHVAPYFSTGLPDPNPSTQPGHDSSRLSRANSSNTQPQSPSSVTPRNKS</sequence>
<keyword evidence="9" id="KW-0967">Endosome</keyword>
<evidence type="ECO:0000256" key="5">
    <source>
        <dbReference type="ARBA" id="ARBA00022490"/>
    </source>
</evidence>
<dbReference type="InterPro" id="IPR011011">
    <property type="entry name" value="Znf_FYVE_PHD"/>
</dbReference>
<evidence type="ECO:0000256" key="2">
    <source>
        <dbReference type="ARBA" id="ARBA00004496"/>
    </source>
</evidence>
<dbReference type="CDD" id="cd15739">
    <property type="entry name" value="FYVE_RABE_unchar"/>
    <property type="match status" value="1"/>
</dbReference>
<organism evidence="18 19">
    <name type="scientific">Opisthorchis viverrini</name>
    <name type="common">Southeast Asian liver fluke</name>
    <dbReference type="NCBI Taxonomy" id="6198"/>
    <lineage>
        <taxon>Eukaryota</taxon>
        <taxon>Metazoa</taxon>
        <taxon>Spiralia</taxon>
        <taxon>Lophotrochozoa</taxon>
        <taxon>Platyhelminthes</taxon>
        <taxon>Trematoda</taxon>
        <taxon>Digenea</taxon>
        <taxon>Opisthorchiida</taxon>
        <taxon>Opisthorchiata</taxon>
        <taxon>Opisthorchiidae</taxon>
        <taxon>Opisthorchis</taxon>
    </lineage>
</organism>
<dbReference type="Pfam" id="PF01363">
    <property type="entry name" value="FYVE"/>
    <property type="match status" value="1"/>
</dbReference>
<evidence type="ECO:0000256" key="8">
    <source>
        <dbReference type="ARBA" id="ARBA00022723"/>
    </source>
</evidence>
<dbReference type="Pfam" id="PF09311">
    <property type="entry name" value="Rab5-bind"/>
    <property type="match status" value="1"/>
</dbReference>
<keyword evidence="13 15" id="KW-0175">Coiled coil</keyword>
<feature type="region of interest" description="Disordered" evidence="16">
    <location>
        <begin position="745"/>
        <end position="784"/>
    </location>
</feature>
<evidence type="ECO:0000256" key="4">
    <source>
        <dbReference type="ARBA" id="ARBA00022448"/>
    </source>
</evidence>
<dbReference type="PANTHER" id="PTHR31179:SF7">
    <property type="entry name" value="FYVE-TYPE DOMAIN-CONTAINING PROTEIN"/>
    <property type="match status" value="1"/>
</dbReference>
<comment type="subcellular location">
    <subcellularLocation>
        <location evidence="2">Cytoplasm</location>
    </subcellularLocation>
    <subcellularLocation>
        <location evidence="1">Early endosome</location>
    </subcellularLocation>
</comment>
<dbReference type="InterPro" id="IPR013083">
    <property type="entry name" value="Znf_RING/FYVE/PHD"/>
</dbReference>
<evidence type="ECO:0000256" key="6">
    <source>
        <dbReference type="ARBA" id="ARBA00022553"/>
    </source>
</evidence>
<feature type="coiled-coil region" evidence="15">
    <location>
        <begin position="77"/>
        <end position="104"/>
    </location>
</feature>
<dbReference type="AlphaFoldDB" id="A0A1S8X9M5"/>